<reference evidence="1" key="1">
    <citation type="journal article" date="2014" name="Front. Microbiol.">
        <title>High frequency of phylogenetically diverse reductive dehalogenase-homologous genes in deep subseafloor sedimentary metagenomes.</title>
        <authorList>
            <person name="Kawai M."/>
            <person name="Futagami T."/>
            <person name="Toyoda A."/>
            <person name="Takaki Y."/>
            <person name="Nishi S."/>
            <person name="Hori S."/>
            <person name="Arai W."/>
            <person name="Tsubouchi T."/>
            <person name="Morono Y."/>
            <person name="Uchiyama I."/>
            <person name="Ito T."/>
            <person name="Fujiyama A."/>
            <person name="Inagaki F."/>
            <person name="Takami H."/>
        </authorList>
    </citation>
    <scope>NUCLEOTIDE SEQUENCE</scope>
    <source>
        <strain evidence="1">Expedition CK06-06</strain>
    </source>
</reference>
<proteinExistence type="predicted"/>
<gene>
    <name evidence="1" type="ORF">S01H1_37983</name>
</gene>
<comment type="caution">
    <text evidence="1">The sequence shown here is derived from an EMBL/GenBank/DDBJ whole genome shotgun (WGS) entry which is preliminary data.</text>
</comment>
<dbReference type="AlphaFoldDB" id="X0UMH5"/>
<dbReference type="EMBL" id="BARS01023877">
    <property type="protein sequence ID" value="GAG01513.1"/>
    <property type="molecule type" value="Genomic_DNA"/>
</dbReference>
<sequence>GAAGTGKTALVTQAKNAYCMDFDNGMLTARNLQDKFTPLRHEIEFDTYKDYNLTAPTAWMKAKQKITRIAEKAHRGTWEFDALVIDSITGMGRQCQNQIFFDAGLLGQTLGNQGLKLYGHIVADLENYIQIITALPCLTIVVTHELPLTIGAGESAETSLMPRIIGTKLPSKLPEFFDEVWYTMVKKQGAEFIASWKPRYHRESRTRSGKFQELKHNDIGLAGLLKEINFNV</sequence>
<feature type="non-terminal residue" evidence="1">
    <location>
        <position position="1"/>
    </location>
</feature>
<name>X0UMH5_9ZZZZ</name>
<evidence type="ECO:0000313" key="1">
    <source>
        <dbReference type="EMBL" id="GAG01513.1"/>
    </source>
</evidence>
<dbReference type="Pfam" id="PF13479">
    <property type="entry name" value="AAA_24"/>
    <property type="match status" value="1"/>
</dbReference>
<organism evidence="1">
    <name type="scientific">marine sediment metagenome</name>
    <dbReference type="NCBI Taxonomy" id="412755"/>
    <lineage>
        <taxon>unclassified sequences</taxon>
        <taxon>metagenomes</taxon>
        <taxon>ecological metagenomes</taxon>
    </lineage>
</organism>
<protein>
    <submittedName>
        <fullName evidence="1">Uncharacterized protein</fullName>
    </submittedName>
</protein>
<accession>X0UMH5</accession>